<dbReference type="EMBL" id="CAJVPU010048000">
    <property type="protein sequence ID" value="CAG8754738.1"/>
    <property type="molecule type" value="Genomic_DNA"/>
</dbReference>
<evidence type="ECO:0000313" key="2">
    <source>
        <dbReference type="Proteomes" id="UP000789702"/>
    </source>
</evidence>
<reference evidence="1" key="1">
    <citation type="submission" date="2021-06" db="EMBL/GenBank/DDBJ databases">
        <authorList>
            <person name="Kallberg Y."/>
            <person name="Tangrot J."/>
            <person name="Rosling A."/>
        </authorList>
    </citation>
    <scope>NUCLEOTIDE SEQUENCE</scope>
    <source>
        <strain evidence="1">IL203A</strain>
    </source>
</reference>
<protein>
    <submittedName>
        <fullName evidence="1">11288_t:CDS:1</fullName>
    </submittedName>
</protein>
<gene>
    <name evidence="1" type="ORF">DHETER_LOCUS14862</name>
</gene>
<feature type="non-terminal residue" evidence="1">
    <location>
        <position position="1"/>
    </location>
</feature>
<accession>A0ACA9QM99</accession>
<evidence type="ECO:0000313" key="1">
    <source>
        <dbReference type="EMBL" id="CAG8754738.1"/>
    </source>
</evidence>
<keyword evidence="2" id="KW-1185">Reference proteome</keyword>
<feature type="non-terminal residue" evidence="1">
    <location>
        <position position="171"/>
    </location>
</feature>
<dbReference type="Proteomes" id="UP000789702">
    <property type="component" value="Unassembled WGS sequence"/>
</dbReference>
<sequence length="171" mass="19052">FEMPNIEISPSISNIFADNLCGDNQFTDEINSTLKKAVGKGCKVPPPNVVILEAGPAPNTNLATHKACEMYIENLELNQGESLDIASLVDIENGNNNILKVWTLYYKWASWLKLYKIGIRMGNFEVQHEHLKAFTPLFPITGKSRYAVSVPRFLMTIETNPTLKARLQAAG</sequence>
<proteinExistence type="predicted"/>
<name>A0ACA9QM99_9GLOM</name>
<comment type="caution">
    <text evidence="1">The sequence shown here is derived from an EMBL/GenBank/DDBJ whole genome shotgun (WGS) entry which is preliminary data.</text>
</comment>
<organism evidence="1 2">
    <name type="scientific">Dentiscutata heterogama</name>
    <dbReference type="NCBI Taxonomy" id="1316150"/>
    <lineage>
        <taxon>Eukaryota</taxon>
        <taxon>Fungi</taxon>
        <taxon>Fungi incertae sedis</taxon>
        <taxon>Mucoromycota</taxon>
        <taxon>Glomeromycotina</taxon>
        <taxon>Glomeromycetes</taxon>
        <taxon>Diversisporales</taxon>
        <taxon>Gigasporaceae</taxon>
        <taxon>Dentiscutata</taxon>
    </lineage>
</organism>